<dbReference type="KEGG" id="msch:N508_000583"/>
<protein>
    <recommendedName>
        <fullName evidence="3 10">Lipid-A-disaccharide synthase</fullName>
        <ecNumber evidence="2 10">2.4.1.182</ecNumber>
    </recommendedName>
</protein>
<dbReference type="EC" id="2.4.1.182" evidence="2 10"/>
<keyword evidence="12" id="KW-1185">Reference proteome</keyword>
<dbReference type="RefSeq" id="WP_023274896.1">
    <property type="nucleotide sequence ID" value="NZ_CP097562.1"/>
</dbReference>
<evidence type="ECO:0000256" key="9">
    <source>
        <dbReference type="ARBA" id="ARBA00048975"/>
    </source>
</evidence>
<evidence type="ECO:0000256" key="6">
    <source>
        <dbReference type="ARBA" id="ARBA00022676"/>
    </source>
</evidence>
<dbReference type="GO" id="GO:0009245">
    <property type="term" value="P:lipid A biosynthetic process"/>
    <property type="evidence" value="ECO:0007669"/>
    <property type="project" value="UniProtKB-UniRule"/>
</dbReference>
<evidence type="ECO:0000313" key="12">
    <source>
        <dbReference type="Proteomes" id="UP000017429"/>
    </source>
</evidence>
<dbReference type="GO" id="GO:0008915">
    <property type="term" value="F:lipid-A-disaccharide synthase activity"/>
    <property type="evidence" value="ECO:0007669"/>
    <property type="project" value="UniProtKB-UniRule"/>
</dbReference>
<dbReference type="AlphaFoldDB" id="V2QLB0"/>
<keyword evidence="6 11" id="KW-0328">Glycosyltransferase</keyword>
<dbReference type="InterPro" id="IPR003835">
    <property type="entry name" value="Glyco_trans_19"/>
</dbReference>
<dbReference type="Gene3D" id="3.40.50.2000">
    <property type="entry name" value="Glycogen Phosphorylase B"/>
    <property type="match status" value="1"/>
</dbReference>
<evidence type="ECO:0000256" key="10">
    <source>
        <dbReference type="NCBIfam" id="TIGR00215"/>
    </source>
</evidence>
<organism evidence="11 12">
    <name type="scientific">Mucispirillum schaedleri ASF457</name>
    <dbReference type="NCBI Taxonomy" id="1379858"/>
    <lineage>
        <taxon>Bacteria</taxon>
        <taxon>Pseudomonadati</taxon>
        <taxon>Deferribacterota</taxon>
        <taxon>Deferribacteres</taxon>
        <taxon>Deferribacterales</taxon>
        <taxon>Mucispirillaceae</taxon>
        <taxon>Mucispirillum</taxon>
    </lineage>
</organism>
<evidence type="ECO:0000256" key="3">
    <source>
        <dbReference type="ARBA" id="ARBA00020902"/>
    </source>
</evidence>
<gene>
    <name evidence="11" type="primary">lpxB</name>
    <name evidence="11" type="ORF">N508_000583</name>
</gene>
<keyword evidence="5" id="KW-0441">Lipid A biosynthesis</keyword>
<keyword evidence="8" id="KW-0443">Lipid metabolism</keyword>
<proteinExistence type="predicted"/>
<dbReference type="Pfam" id="PF02684">
    <property type="entry name" value="LpxB"/>
    <property type="match status" value="1"/>
</dbReference>
<evidence type="ECO:0000256" key="4">
    <source>
        <dbReference type="ARBA" id="ARBA00022516"/>
    </source>
</evidence>
<dbReference type="PANTHER" id="PTHR30372:SF4">
    <property type="entry name" value="LIPID-A-DISACCHARIDE SYNTHASE, MITOCHONDRIAL-RELATED"/>
    <property type="match status" value="1"/>
</dbReference>
<comment type="catalytic activity">
    <reaction evidence="9">
        <text>a lipid X + a UDP-2-N,3-O-bis[(3R)-3-hydroxyacyl]-alpha-D-glucosamine = a lipid A disaccharide + UDP + H(+)</text>
        <dbReference type="Rhea" id="RHEA:67828"/>
        <dbReference type="ChEBI" id="CHEBI:15378"/>
        <dbReference type="ChEBI" id="CHEBI:58223"/>
        <dbReference type="ChEBI" id="CHEBI:137748"/>
        <dbReference type="ChEBI" id="CHEBI:176338"/>
        <dbReference type="ChEBI" id="CHEBI:176343"/>
        <dbReference type="EC" id="2.4.1.182"/>
    </reaction>
</comment>
<dbReference type="SUPFAM" id="SSF53756">
    <property type="entry name" value="UDP-Glycosyltransferase/glycogen phosphorylase"/>
    <property type="match status" value="1"/>
</dbReference>
<evidence type="ECO:0000256" key="7">
    <source>
        <dbReference type="ARBA" id="ARBA00022679"/>
    </source>
</evidence>
<sequence length="372" mass="41930">MKFFIVAGEASGDVHGANLARELLKIYPNAEFSGTGGINLKSLGQKQYFTDSDMAIIGFVEVFKKLPFIFNMFSTLENAVAEEKPDAVILIDYPGFNLRFAKKLKKYNIPVIYFIAPQFWIWHYSRIFTLKEYCNLTISILPFEMEYFKKENVNAVYVGNPVIDNFKFNFSNKNEFLKTLSFSGNRKIVGILPGSRKREISSLMSAFIDAALEYDDIDFVISKADNISDELIKQFVPEKNNIKILPKAQYDIMKYSDFIWACSGTVTLETAIMKKPMIIVYSASKINVFLAKKLSNLRTIGLPNIIAGYELLPEVHCVGEGSAKKELVIEAYNKALSNIDAINEELAKISAVFEGKTPSKTAAEKIAEILQK</sequence>
<reference evidence="11" key="3">
    <citation type="submission" date="2022-06" db="EMBL/GenBank/DDBJ databases">
        <title>Resources to Facilitate Use of the Altered Schaedler Flora (ASF) Mouse Model to Study Microbiome Function.</title>
        <authorList>
            <person name="Proctor A."/>
            <person name="Parvinroo S."/>
            <person name="Richie T."/>
            <person name="Jia X."/>
            <person name="Lee S.T.M."/>
            <person name="Karp P.D."/>
            <person name="Paley S."/>
            <person name="Kostic A.D."/>
            <person name="Pierre J.F."/>
            <person name="Wannemuehler M.J."/>
            <person name="Phillips G.J."/>
        </authorList>
    </citation>
    <scope>NUCLEOTIDE SEQUENCE</scope>
    <source>
        <strain evidence="11">ASF457</strain>
    </source>
</reference>
<evidence type="ECO:0000256" key="2">
    <source>
        <dbReference type="ARBA" id="ARBA00012687"/>
    </source>
</evidence>
<dbReference type="NCBIfam" id="TIGR00215">
    <property type="entry name" value="lpxB"/>
    <property type="match status" value="1"/>
</dbReference>
<dbReference type="PANTHER" id="PTHR30372">
    <property type="entry name" value="LIPID-A-DISACCHARIDE SYNTHASE"/>
    <property type="match status" value="1"/>
</dbReference>
<evidence type="ECO:0000313" key="11">
    <source>
        <dbReference type="EMBL" id="USF23520.1"/>
    </source>
</evidence>
<dbReference type="eggNOG" id="COG0763">
    <property type="taxonomic scope" value="Bacteria"/>
</dbReference>
<reference evidence="11" key="1">
    <citation type="journal article" date="2014" name="Genome Announc.">
        <title>Draft genome sequences of the altered schaedler flora, a defined bacterial community from gnotobiotic mice.</title>
        <authorList>
            <person name="Wannemuehler M.J."/>
            <person name="Overstreet A.M."/>
            <person name="Ward D.V."/>
            <person name="Phillips G.J."/>
        </authorList>
    </citation>
    <scope>NUCLEOTIDE SEQUENCE</scope>
    <source>
        <strain evidence="11">ASF457</strain>
    </source>
</reference>
<dbReference type="GO" id="GO:0016020">
    <property type="term" value="C:membrane"/>
    <property type="evidence" value="ECO:0007669"/>
    <property type="project" value="GOC"/>
</dbReference>
<dbReference type="EMBL" id="CP097562">
    <property type="protein sequence ID" value="USF23520.1"/>
    <property type="molecule type" value="Genomic_DNA"/>
</dbReference>
<evidence type="ECO:0000256" key="8">
    <source>
        <dbReference type="ARBA" id="ARBA00023098"/>
    </source>
</evidence>
<reference evidence="11" key="2">
    <citation type="submission" date="2022-05" db="EMBL/GenBank/DDBJ databases">
        <authorList>
            <person name="Proctor A.L."/>
            <person name="Phillips G.J."/>
            <person name="Wannemuehler M.J."/>
        </authorList>
    </citation>
    <scope>NUCLEOTIDE SEQUENCE</scope>
    <source>
        <strain evidence="11">ASF457</strain>
    </source>
</reference>
<keyword evidence="4" id="KW-0444">Lipid biosynthesis</keyword>
<dbReference type="GO" id="GO:0005543">
    <property type="term" value="F:phospholipid binding"/>
    <property type="evidence" value="ECO:0007669"/>
    <property type="project" value="TreeGrafter"/>
</dbReference>
<name>V2QLB0_9BACT</name>
<evidence type="ECO:0000256" key="5">
    <source>
        <dbReference type="ARBA" id="ARBA00022556"/>
    </source>
</evidence>
<dbReference type="OrthoDB" id="9801642at2"/>
<evidence type="ECO:0000256" key="1">
    <source>
        <dbReference type="ARBA" id="ARBA00002056"/>
    </source>
</evidence>
<dbReference type="Proteomes" id="UP000017429">
    <property type="component" value="Chromosome"/>
</dbReference>
<comment type="function">
    <text evidence="1">Condensation of UDP-2,3-diacylglucosamine and 2,3-diacylglucosamine-1-phosphate to form lipid A disaccharide, a precursor of lipid A, a phosphorylated glycolipid that anchors the lipopolysaccharide to the outer membrane of the cell.</text>
</comment>
<accession>V2QLB0</accession>
<keyword evidence="7 11" id="KW-0808">Transferase</keyword>